<feature type="transmembrane region" description="Helical" evidence="7">
    <location>
        <begin position="141"/>
        <end position="166"/>
    </location>
</feature>
<feature type="transmembrane region" description="Helical" evidence="7">
    <location>
        <begin position="229"/>
        <end position="252"/>
    </location>
</feature>
<evidence type="ECO:0000256" key="1">
    <source>
        <dbReference type="ARBA" id="ARBA00004141"/>
    </source>
</evidence>
<dbReference type="EMBL" id="JAPDRK010000005">
    <property type="protein sequence ID" value="KAJ9612608.1"/>
    <property type="molecule type" value="Genomic_DNA"/>
</dbReference>
<dbReference type="PANTHER" id="PTHR33048:SF129">
    <property type="entry name" value="INTEGRAL MEMBRANE PROTEIN-RELATED"/>
    <property type="match status" value="1"/>
</dbReference>
<comment type="caution">
    <text evidence="9">The sequence shown here is derived from an EMBL/GenBank/DDBJ whole genome shotgun (WGS) entry which is preliminary data.</text>
</comment>
<comment type="subcellular location">
    <subcellularLocation>
        <location evidence="1">Membrane</location>
        <topology evidence="1">Multi-pass membrane protein</topology>
    </subcellularLocation>
</comment>
<feature type="compositionally biased region" description="Low complexity" evidence="6">
    <location>
        <begin position="431"/>
        <end position="440"/>
    </location>
</feature>
<gene>
    <name evidence="9" type="ORF">H2200_004205</name>
</gene>
<keyword evidence="10" id="KW-1185">Reference proteome</keyword>
<evidence type="ECO:0000259" key="8">
    <source>
        <dbReference type="Pfam" id="PF20684"/>
    </source>
</evidence>
<proteinExistence type="inferred from homology"/>
<dbReference type="InterPro" id="IPR049326">
    <property type="entry name" value="Rhodopsin_dom_fungi"/>
</dbReference>
<feature type="transmembrane region" description="Helical" evidence="7">
    <location>
        <begin position="200"/>
        <end position="222"/>
    </location>
</feature>
<dbReference type="PANTHER" id="PTHR33048">
    <property type="entry name" value="PTH11-LIKE INTEGRAL MEMBRANE PROTEIN (AFU_ORTHOLOGUE AFUA_5G11245)"/>
    <property type="match status" value="1"/>
</dbReference>
<feature type="transmembrane region" description="Helical" evidence="7">
    <location>
        <begin position="108"/>
        <end position="129"/>
    </location>
</feature>
<feature type="region of interest" description="Disordered" evidence="6">
    <location>
        <begin position="404"/>
        <end position="440"/>
    </location>
</feature>
<feature type="region of interest" description="Disordered" evidence="6">
    <location>
        <begin position="318"/>
        <end position="348"/>
    </location>
</feature>
<reference evidence="9" key="1">
    <citation type="submission" date="2022-10" db="EMBL/GenBank/DDBJ databases">
        <title>Culturing micro-colonial fungi from biological soil crusts in the Mojave desert and describing Neophaeococcomyces mojavensis, and introducing the new genera and species Taxawa tesnikishii.</title>
        <authorList>
            <person name="Kurbessoian T."/>
            <person name="Stajich J.E."/>
        </authorList>
    </citation>
    <scope>NUCLEOTIDE SEQUENCE</scope>
    <source>
        <strain evidence="9">TK_41</strain>
    </source>
</reference>
<evidence type="ECO:0000256" key="2">
    <source>
        <dbReference type="ARBA" id="ARBA00022692"/>
    </source>
</evidence>
<evidence type="ECO:0000256" key="6">
    <source>
        <dbReference type="SAM" id="MobiDB-lite"/>
    </source>
</evidence>
<evidence type="ECO:0000256" key="3">
    <source>
        <dbReference type="ARBA" id="ARBA00022989"/>
    </source>
</evidence>
<evidence type="ECO:0000313" key="10">
    <source>
        <dbReference type="Proteomes" id="UP001172673"/>
    </source>
</evidence>
<sequence>MPAALHPPLSVIASWPEPNFVDPPTRGPGLEYICIIFSLLTIFVVTARIYLRLFITRAAGWDDFLIVVALIFSIPMCVLIIVANKLYFSGRHIWDVPPSTFAPHRLNVWISEWLSVFAGTAIKVSVLLFYRRLSVKFTKAFLIATWIGIVYNLLYLLAFTLTLLLICRPVEALWNAFSQEWAATHNFQCAKEGASIPAAVGLSVLGDFYSTLLPLVLIFGLSLPPRQKLALYSLFALGFLACALGVVRVVILNQMLNVSFDFTWLLWEMWIVTVLEIYLAMFAASAPALKPFLHRFVAGTRDSLARYSKRRSDRKWAASFAGQHQKRTSSSTAGETDLDVERIGTPATGGSAEMRERGFWKDIGRQVTRRFEMRSDHDGKIFLVQIRSPDVATSRPEPAYNRGWVTSEARGSTENQPLPSTLNKPLPLPPASSSRPFVPSQSSEQTIHVGLQLETETSDIVPTLGIVNAGRPGAVPPAGILHHKNSATSAGFPGSTNARLEAPSSTNQDASIRHGTNTAMQTTKLLLNRAATIKSNTASIHSRSRSRDFDPKGGQVVHSIRDGYTI</sequence>
<feature type="domain" description="Rhodopsin" evidence="8">
    <location>
        <begin position="47"/>
        <end position="295"/>
    </location>
</feature>
<keyword evidence="3 7" id="KW-1133">Transmembrane helix</keyword>
<dbReference type="InterPro" id="IPR052337">
    <property type="entry name" value="SAT4-like"/>
</dbReference>
<keyword evidence="2 7" id="KW-0812">Transmembrane</keyword>
<dbReference type="Pfam" id="PF20684">
    <property type="entry name" value="Fung_rhodopsin"/>
    <property type="match status" value="1"/>
</dbReference>
<feature type="transmembrane region" description="Helical" evidence="7">
    <location>
        <begin position="264"/>
        <end position="286"/>
    </location>
</feature>
<comment type="similarity">
    <text evidence="5">Belongs to the SAT4 family.</text>
</comment>
<feature type="region of interest" description="Disordered" evidence="6">
    <location>
        <begin position="489"/>
        <end position="512"/>
    </location>
</feature>
<dbReference type="Proteomes" id="UP001172673">
    <property type="component" value="Unassembled WGS sequence"/>
</dbReference>
<evidence type="ECO:0000256" key="4">
    <source>
        <dbReference type="ARBA" id="ARBA00023136"/>
    </source>
</evidence>
<accession>A0AA38XFP0</accession>
<feature type="transmembrane region" description="Helical" evidence="7">
    <location>
        <begin position="63"/>
        <end position="88"/>
    </location>
</feature>
<evidence type="ECO:0000313" key="9">
    <source>
        <dbReference type="EMBL" id="KAJ9612608.1"/>
    </source>
</evidence>
<name>A0AA38XFP0_9EURO</name>
<feature type="region of interest" description="Disordered" evidence="6">
    <location>
        <begin position="536"/>
        <end position="556"/>
    </location>
</feature>
<evidence type="ECO:0000256" key="7">
    <source>
        <dbReference type="SAM" id="Phobius"/>
    </source>
</evidence>
<dbReference type="AlphaFoldDB" id="A0AA38XFP0"/>
<keyword evidence="4 7" id="KW-0472">Membrane</keyword>
<organism evidence="9 10">
    <name type="scientific">Cladophialophora chaetospira</name>
    <dbReference type="NCBI Taxonomy" id="386627"/>
    <lineage>
        <taxon>Eukaryota</taxon>
        <taxon>Fungi</taxon>
        <taxon>Dikarya</taxon>
        <taxon>Ascomycota</taxon>
        <taxon>Pezizomycotina</taxon>
        <taxon>Eurotiomycetes</taxon>
        <taxon>Chaetothyriomycetidae</taxon>
        <taxon>Chaetothyriales</taxon>
        <taxon>Herpotrichiellaceae</taxon>
        <taxon>Cladophialophora</taxon>
    </lineage>
</organism>
<dbReference type="GO" id="GO:0016020">
    <property type="term" value="C:membrane"/>
    <property type="evidence" value="ECO:0007669"/>
    <property type="project" value="UniProtKB-SubCell"/>
</dbReference>
<feature type="transmembrane region" description="Helical" evidence="7">
    <location>
        <begin position="30"/>
        <end position="51"/>
    </location>
</feature>
<feature type="compositionally biased region" description="Polar residues" evidence="6">
    <location>
        <begin position="409"/>
        <end position="421"/>
    </location>
</feature>
<protein>
    <recommendedName>
        <fullName evidence="8">Rhodopsin domain-containing protein</fullName>
    </recommendedName>
</protein>
<evidence type="ECO:0000256" key="5">
    <source>
        <dbReference type="ARBA" id="ARBA00038359"/>
    </source>
</evidence>